<dbReference type="InterPro" id="IPR008978">
    <property type="entry name" value="HSP20-like_chaperone"/>
</dbReference>
<sequence length="138" mass="15199">MSEIQHTQVATKRQSPSGPLGRDSSAPRQRTVIPPVDIVEDNSGITVYADLPGVSRDTLDVKIHDGHLSIEGEVTIDVPPTIRVQHMEVQQPRFARTFLVSLDLDTSKITASLENGVLRLSIPRREEAKPRRITVTSG</sequence>
<dbReference type="Gene3D" id="2.60.40.790">
    <property type="match status" value="1"/>
</dbReference>
<dbReference type="CDD" id="cd06464">
    <property type="entry name" value="ACD_sHsps-like"/>
    <property type="match status" value="1"/>
</dbReference>
<evidence type="ECO:0000256" key="2">
    <source>
        <dbReference type="RuleBase" id="RU003616"/>
    </source>
</evidence>
<comment type="similarity">
    <text evidence="1 2">Belongs to the small heat shock protein (HSP20) family.</text>
</comment>
<evidence type="ECO:0000313" key="5">
    <source>
        <dbReference type="EMBL" id="RZT35464.1"/>
    </source>
</evidence>
<dbReference type="PROSITE" id="PS01031">
    <property type="entry name" value="SHSP"/>
    <property type="match status" value="1"/>
</dbReference>
<keyword evidence="6" id="KW-1185">Reference proteome</keyword>
<organism evidence="5 6">
    <name type="scientific">Cupriavidus agavae</name>
    <dbReference type="NCBI Taxonomy" id="1001822"/>
    <lineage>
        <taxon>Bacteria</taxon>
        <taxon>Pseudomonadati</taxon>
        <taxon>Pseudomonadota</taxon>
        <taxon>Betaproteobacteria</taxon>
        <taxon>Burkholderiales</taxon>
        <taxon>Burkholderiaceae</taxon>
        <taxon>Cupriavidus</taxon>
    </lineage>
</organism>
<feature type="region of interest" description="Disordered" evidence="3">
    <location>
        <begin position="1"/>
        <end position="32"/>
    </location>
</feature>
<feature type="domain" description="SHSP" evidence="4">
    <location>
        <begin position="27"/>
        <end position="138"/>
    </location>
</feature>
<dbReference type="InterPro" id="IPR031107">
    <property type="entry name" value="Small_HSP"/>
</dbReference>
<dbReference type="EMBL" id="SGXM01000006">
    <property type="protein sequence ID" value="RZT35464.1"/>
    <property type="molecule type" value="Genomic_DNA"/>
</dbReference>
<feature type="compositionally biased region" description="Polar residues" evidence="3">
    <location>
        <begin position="1"/>
        <end position="17"/>
    </location>
</feature>
<dbReference type="Pfam" id="PF00011">
    <property type="entry name" value="HSP20"/>
    <property type="match status" value="1"/>
</dbReference>
<evidence type="ECO:0000259" key="4">
    <source>
        <dbReference type="PROSITE" id="PS01031"/>
    </source>
</evidence>
<dbReference type="Proteomes" id="UP000291078">
    <property type="component" value="Unassembled WGS sequence"/>
</dbReference>
<evidence type="ECO:0000256" key="3">
    <source>
        <dbReference type="SAM" id="MobiDB-lite"/>
    </source>
</evidence>
<gene>
    <name evidence="5" type="ORF">EV147_3907</name>
</gene>
<evidence type="ECO:0000256" key="1">
    <source>
        <dbReference type="PROSITE-ProRule" id="PRU00285"/>
    </source>
</evidence>
<accession>A0A4Q7RPE1</accession>
<dbReference type="PANTHER" id="PTHR11527">
    <property type="entry name" value="HEAT-SHOCK PROTEIN 20 FAMILY MEMBER"/>
    <property type="match status" value="1"/>
</dbReference>
<dbReference type="OrthoDB" id="9788892at2"/>
<proteinExistence type="inferred from homology"/>
<comment type="caution">
    <text evidence="5">The sequence shown here is derived from an EMBL/GenBank/DDBJ whole genome shotgun (WGS) entry which is preliminary data.</text>
</comment>
<reference evidence="5 6" key="1">
    <citation type="journal article" date="2015" name="Stand. Genomic Sci.">
        <title>Genomic Encyclopedia of Bacterial and Archaeal Type Strains, Phase III: the genomes of soil and plant-associated and newly described type strains.</title>
        <authorList>
            <person name="Whitman W.B."/>
            <person name="Woyke T."/>
            <person name="Klenk H.P."/>
            <person name="Zhou Y."/>
            <person name="Lilburn T.G."/>
            <person name="Beck B.J."/>
            <person name="De Vos P."/>
            <person name="Vandamme P."/>
            <person name="Eisen J.A."/>
            <person name="Garrity G."/>
            <person name="Hugenholtz P."/>
            <person name="Kyrpides N.C."/>
        </authorList>
    </citation>
    <scope>NUCLEOTIDE SEQUENCE [LARGE SCALE GENOMIC DNA]</scope>
    <source>
        <strain evidence="5 6">ASC-9842</strain>
    </source>
</reference>
<dbReference type="InterPro" id="IPR002068">
    <property type="entry name" value="A-crystallin/Hsp20_dom"/>
</dbReference>
<name>A0A4Q7RPE1_9BURK</name>
<evidence type="ECO:0000313" key="6">
    <source>
        <dbReference type="Proteomes" id="UP000291078"/>
    </source>
</evidence>
<protein>
    <submittedName>
        <fullName evidence="5">HSP20 family molecular chaperone IbpA</fullName>
    </submittedName>
</protein>
<dbReference type="AlphaFoldDB" id="A0A4Q7RPE1"/>
<dbReference type="SUPFAM" id="SSF49764">
    <property type="entry name" value="HSP20-like chaperones"/>
    <property type="match status" value="1"/>
</dbReference>